<proteinExistence type="predicted"/>
<organism evidence="2 3">
    <name type="scientific">Vibrio rumoiensis</name>
    <dbReference type="NCBI Taxonomy" id="76258"/>
    <lineage>
        <taxon>Bacteria</taxon>
        <taxon>Pseudomonadati</taxon>
        <taxon>Pseudomonadota</taxon>
        <taxon>Gammaproteobacteria</taxon>
        <taxon>Vibrionales</taxon>
        <taxon>Vibrionaceae</taxon>
        <taxon>Vibrio</taxon>
    </lineage>
</organism>
<dbReference type="Pfam" id="PF11777">
    <property type="entry name" value="DUF3316"/>
    <property type="match status" value="1"/>
</dbReference>
<name>A0ABW7ITZ5_9VIBR</name>
<protein>
    <submittedName>
        <fullName evidence="2">DUF3316 domain-containing protein</fullName>
    </submittedName>
</protein>
<dbReference type="RefSeq" id="WP_089138920.1">
    <property type="nucleotide sequence ID" value="NZ_AP018685.1"/>
</dbReference>
<dbReference type="InterPro" id="IPR016879">
    <property type="entry name" value="UCP028299"/>
</dbReference>
<reference evidence="2 3" key="1">
    <citation type="submission" date="2024-10" db="EMBL/GenBank/DDBJ databases">
        <authorList>
            <person name="Yibar A."/>
            <person name="Saticioglu I.B."/>
            <person name="Duman M."/>
            <person name="Ajmi N."/>
            <person name="Gurler F."/>
            <person name="Ay H."/>
            <person name="Onuk E."/>
            <person name="Guler S."/>
            <person name="Romalde J.L."/>
        </authorList>
    </citation>
    <scope>NUCLEOTIDE SEQUENCE [LARGE SCALE GENOMIC DNA]</scope>
    <source>
        <strain evidence="2 3">14-MA-B</strain>
    </source>
</reference>
<evidence type="ECO:0000313" key="2">
    <source>
        <dbReference type="EMBL" id="MFH0264525.1"/>
    </source>
</evidence>
<sequence>MNLLNKMLLTSSILLTSAAAIAQPLYSGGNYISRVDHKTVSTDAVGSKQEAYTLGAEKLLEFEGMSGRDLNAALIFIRSYGIGRDKTHLEDGGYVTVQERLNTQGQLEYVAKVHLHVHYTERDSNN</sequence>
<comment type="caution">
    <text evidence="2">The sequence shown here is derived from an EMBL/GenBank/DDBJ whole genome shotgun (WGS) entry which is preliminary data.</text>
</comment>
<gene>
    <name evidence="2" type="ORF">ACGRQ9_03240</name>
</gene>
<feature type="signal peptide" evidence="1">
    <location>
        <begin position="1"/>
        <end position="22"/>
    </location>
</feature>
<evidence type="ECO:0000256" key="1">
    <source>
        <dbReference type="SAM" id="SignalP"/>
    </source>
</evidence>
<dbReference type="PIRSF" id="PIRSF028299">
    <property type="entry name" value="UCP028299"/>
    <property type="match status" value="1"/>
</dbReference>
<keyword evidence="3" id="KW-1185">Reference proteome</keyword>
<dbReference type="Proteomes" id="UP001607151">
    <property type="component" value="Unassembled WGS sequence"/>
</dbReference>
<feature type="chain" id="PRO_5046755853" evidence="1">
    <location>
        <begin position="23"/>
        <end position="126"/>
    </location>
</feature>
<evidence type="ECO:0000313" key="3">
    <source>
        <dbReference type="Proteomes" id="UP001607151"/>
    </source>
</evidence>
<accession>A0ABW7ITZ5</accession>
<dbReference type="EMBL" id="JBIHSN010000002">
    <property type="protein sequence ID" value="MFH0264525.1"/>
    <property type="molecule type" value="Genomic_DNA"/>
</dbReference>
<keyword evidence="1" id="KW-0732">Signal</keyword>